<comment type="similarity">
    <text evidence="2 7">Belongs to the XK family.</text>
</comment>
<feature type="transmembrane region" description="Helical" evidence="7">
    <location>
        <begin position="69"/>
        <end position="92"/>
    </location>
</feature>
<evidence type="ECO:0000313" key="9">
    <source>
        <dbReference type="Proteomes" id="UP001607303"/>
    </source>
</evidence>
<keyword evidence="6 7" id="KW-0472">Membrane</keyword>
<keyword evidence="9" id="KW-1185">Reference proteome</keyword>
<keyword evidence="5 7" id="KW-1133">Transmembrane helix</keyword>
<evidence type="ECO:0000256" key="3">
    <source>
        <dbReference type="ARBA" id="ARBA00022475"/>
    </source>
</evidence>
<feature type="transmembrane region" description="Helical" evidence="7">
    <location>
        <begin position="112"/>
        <end position="133"/>
    </location>
</feature>
<dbReference type="PANTHER" id="PTHR16024">
    <property type="entry name" value="XK-RELATED PROTEIN"/>
    <property type="match status" value="1"/>
</dbReference>
<comment type="subcellular location">
    <subcellularLocation>
        <location evidence="1">Cell membrane</location>
        <topology evidence="1">Multi-pass membrane protein</topology>
    </subcellularLocation>
    <subcellularLocation>
        <location evidence="7">Membrane</location>
        <topology evidence="7">Multi-pass membrane protein</topology>
    </subcellularLocation>
</comment>
<name>A0ABD2CSS2_VESMC</name>
<evidence type="ECO:0000256" key="4">
    <source>
        <dbReference type="ARBA" id="ARBA00022692"/>
    </source>
</evidence>
<evidence type="ECO:0000256" key="2">
    <source>
        <dbReference type="ARBA" id="ARBA00008789"/>
    </source>
</evidence>
<dbReference type="GO" id="GO:0005886">
    <property type="term" value="C:plasma membrane"/>
    <property type="evidence" value="ECO:0007669"/>
    <property type="project" value="UniProtKB-SubCell"/>
</dbReference>
<keyword evidence="4 7" id="KW-0812">Transmembrane</keyword>
<proteinExistence type="inferred from homology"/>
<accession>A0ABD2CSS2</accession>
<keyword evidence="3" id="KW-1003">Cell membrane</keyword>
<feature type="transmembrane region" description="Helical" evidence="7">
    <location>
        <begin position="35"/>
        <end position="57"/>
    </location>
</feature>
<gene>
    <name evidence="8" type="ORF">V1477_003464</name>
</gene>
<dbReference type="AlphaFoldDB" id="A0ABD2CSS2"/>
<reference evidence="8 9" key="1">
    <citation type="journal article" date="2024" name="Ann. Entomol. Soc. Am.">
        <title>Genomic analyses of the southern and eastern yellowjacket wasps (Hymenoptera: Vespidae) reveal evolutionary signatures of social life.</title>
        <authorList>
            <person name="Catto M.A."/>
            <person name="Caine P.B."/>
            <person name="Orr S.E."/>
            <person name="Hunt B.G."/>
            <person name="Goodisman M.A.D."/>
        </authorList>
    </citation>
    <scope>NUCLEOTIDE SEQUENCE [LARGE SCALE GENOMIC DNA]</scope>
    <source>
        <strain evidence="8">232</strain>
        <tissue evidence="8">Head and thorax</tissue>
    </source>
</reference>
<organism evidence="8 9">
    <name type="scientific">Vespula maculifrons</name>
    <name type="common">Eastern yellow jacket</name>
    <name type="synonym">Wasp</name>
    <dbReference type="NCBI Taxonomy" id="7453"/>
    <lineage>
        <taxon>Eukaryota</taxon>
        <taxon>Metazoa</taxon>
        <taxon>Ecdysozoa</taxon>
        <taxon>Arthropoda</taxon>
        <taxon>Hexapoda</taxon>
        <taxon>Insecta</taxon>
        <taxon>Pterygota</taxon>
        <taxon>Neoptera</taxon>
        <taxon>Endopterygota</taxon>
        <taxon>Hymenoptera</taxon>
        <taxon>Apocrita</taxon>
        <taxon>Aculeata</taxon>
        <taxon>Vespoidea</taxon>
        <taxon>Vespidae</taxon>
        <taxon>Vespinae</taxon>
        <taxon>Vespula</taxon>
    </lineage>
</organism>
<dbReference type="Pfam" id="PF09815">
    <property type="entry name" value="XK-related"/>
    <property type="match status" value="1"/>
</dbReference>
<evidence type="ECO:0000256" key="7">
    <source>
        <dbReference type="RuleBase" id="RU910716"/>
    </source>
</evidence>
<evidence type="ECO:0000256" key="1">
    <source>
        <dbReference type="ARBA" id="ARBA00004651"/>
    </source>
</evidence>
<evidence type="ECO:0000313" key="8">
    <source>
        <dbReference type="EMBL" id="KAL2748179.1"/>
    </source>
</evidence>
<dbReference type="InterPro" id="IPR050895">
    <property type="entry name" value="XK-related_scramblase"/>
</dbReference>
<dbReference type="EMBL" id="JAYRBN010000032">
    <property type="protein sequence ID" value="KAL2748179.1"/>
    <property type="molecule type" value="Genomic_DNA"/>
</dbReference>
<comment type="caution">
    <text evidence="8">The sequence shown here is derived from an EMBL/GenBank/DDBJ whole genome shotgun (WGS) entry which is preliminary data.</text>
</comment>
<dbReference type="PANTHER" id="PTHR16024:SF6">
    <property type="entry name" value="XK-RELATED PROTEIN"/>
    <property type="match status" value="1"/>
</dbReference>
<dbReference type="Proteomes" id="UP001607303">
    <property type="component" value="Unassembled WGS sequence"/>
</dbReference>
<protein>
    <recommendedName>
        <fullName evidence="7">XK-related protein</fullName>
    </recommendedName>
</protein>
<evidence type="ECO:0000256" key="5">
    <source>
        <dbReference type="ARBA" id="ARBA00022989"/>
    </source>
</evidence>
<evidence type="ECO:0000256" key="6">
    <source>
        <dbReference type="ARBA" id="ARBA00023136"/>
    </source>
</evidence>
<sequence length="139" mass="15937">MAAKMAAAELKQKHVSFAEISKNSFAFVQYLLQGYTLWGCLSISFTIIPAGIIQLFSLRWQQSDGSVKLIHWISHIFFLGVFHRYLILLYTAVYSLKNKQFVKDKKSSFMGAAPQLVLQLYIIVILHDAPIWTKNKKII</sequence>
<dbReference type="InterPro" id="IPR018629">
    <property type="entry name" value="XK-rel"/>
</dbReference>